<evidence type="ECO:0000313" key="3">
    <source>
        <dbReference type="Proteomes" id="UP000717996"/>
    </source>
</evidence>
<dbReference type="AlphaFoldDB" id="A0A9P7BZY3"/>
<feature type="region of interest" description="Disordered" evidence="1">
    <location>
        <begin position="1"/>
        <end position="41"/>
    </location>
</feature>
<protein>
    <submittedName>
        <fullName evidence="2">Uncharacterized protein</fullName>
    </submittedName>
</protein>
<evidence type="ECO:0000313" key="2">
    <source>
        <dbReference type="EMBL" id="KAG1529981.1"/>
    </source>
</evidence>
<organism evidence="2 3">
    <name type="scientific">Rhizopus oryzae</name>
    <name type="common">Mucormycosis agent</name>
    <name type="synonym">Rhizopus arrhizus var. delemar</name>
    <dbReference type="NCBI Taxonomy" id="64495"/>
    <lineage>
        <taxon>Eukaryota</taxon>
        <taxon>Fungi</taxon>
        <taxon>Fungi incertae sedis</taxon>
        <taxon>Mucoromycota</taxon>
        <taxon>Mucoromycotina</taxon>
        <taxon>Mucoromycetes</taxon>
        <taxon>Mucorales</taxon>
        <taxon>Mucorineae</taxon>
        <taxon>Rhizopodaceae</taxon>
        <taxon>Rhizopus</taxon>
    </lineage>
</organism>
<dbReference type="EMBL" id="JAANIT010007240">
    <property type="protein sequence ID" value="KAG1529981.1"/>
    <property type="molecule type" value="Genomic_DNA"/>
</dbReference>
<gene>
    <name evidence="2" type="ORF">G6F51_013981</name>
</gene>
<sequence length="119" mass="13516">MLVNNNKTRTLNVSAKSASETNWTSGQLQNESTANYTKKSTSTKTTRFQAKFTAEIYEQLQYVLQQSSNLDEARAIIQRTTDQSKRLAIFGFSQAKNQERVARNYAIDAINIPASIRYQ</sequence>
<reference evidence="2" key="1">
    <citation type="journal article" date="2020" name="Microb. Genom.">
        <title>Genetic diversity of clinical and environmental Mucorales isolates obtained from an investigation of mucormycosis cases among solid organ transplant recipients.</title>
        <authorList>
            <person name="Nguyen M.H."/>
            <person name="Kaul D."/>
            <person name="Muto C."/>
            <person name="Cheng S.J."/>
            <person name="Richter R.A."/>
            <person name="Bruno V.M."/>
            <person name="Liu G."/>
            <person name="Beyhan S."/>
            <person name="Sundermann A.J."/>
            <person name="Mounaud S."/>
            <person name="Pasculle A.W."/>
            <person name="Nierman W.C."/>
            <person name="Driscoll E."/>
            <person name="Cumbie R."/>
            <person name="Clancy C.J."/>
            <person name="Dupont C.L."/>
        </authorList>
    </citation>
    <scope>NUCLEOTIDE SEQUENCE</scope>
    <source>
        <strain evidence="2">GL16</strain>
    </source>
</reference>
<feature type="compositionally biased region" description="Polar residues" evidence="1">
    <location>
        <begin position="1"/>
        <end position="36"/>
    </location>
</feature>
<dbReference type="Proteomes" id="UP000717996">
    <property type="component" value="Unassembled WGS sequence"/>
</dbReference>
<accession>A0A9P7BZY3</accession>
<name>A0A9P7BZY3_RHIOR</name>
<evidence type="ECO:0000256" key="1">
    <source>
        <dbReference type="SAM" id="MobiDB-lite"/>
    </source>
</evidence>
<comment type="caution">
    <text evidence="2">The sequence shown here is derived from an EMBL/GenBank/DDBJ whole genome shotgun (WGS) entry which is preliminary data.</text>
</comment>
<proteinExistence type="predicted"/>